<name>A0A0F9U6A0_9ZZZZ</name>
<comment type="caution">
    <text evidence="1">The sequence shown here is derived from an EMBL/GenBank/DDBJ whole genome shotgun (WGS) entry which is preliminary data.</text>
</comment>
<sequence length="103" mass="11170">MTRDTFEARWHKLCAAIIKEDRPDDYSRARKTREISVLIGLQLCDLEAAITKAGIANAVGHGLIVKAMGEIAEAVKGKTLYTQDLYRGEPIANAKDTGPGSAL</sequence>
<proteinExistence type="predicted"/>
<reference evidence="1" key="1">
    <citation type="journal article" date="2015" name="Nature">
        <title>Complex archaea that bridge the gap between prokaryotes and eukaryotes.</title>
        <authorList>
            <person name="Spang A."/>
            <person name="Saw J.H."/>
            <person name="Jorgensen S.L."/>
            <person name="Zaremba-Niedzwiedzka K."/>
            <person name="Martijn J."/>
            <person name="Lind A.E."/>
            <person name="van Eijk R."/>
            <person name="Schleper C."/>
            <person name="Guy L."/>
            <person name="Ettema T.J."/>
        </authorList>
    </citation>
    <scope>NUCLEOTIDE SEQUENCE</scope>
</reference>
<dbReference type="AlphaFoldDB" id="A0A0F9U6A0"/>
<protein>
    <submittedName>
        <fullName evidence="1">Uncharacterized protein</fullName>
    </submittedName>
</protein>
<dbReference type="EMBL" id="LAZR01000831">
    <property type="protein sequence ID" value="KKN56791.1"/>
    <property type="molecule type" value="Genomic_DNA"/>
</dbReference>
<gene>
    <name evidence="1" type="ORF">LCGC14_0568770</name>
</gene>
<evidence type="ECO:0000313" key="1">
    <source>
        <dbReference type="EMBL" id="KKN56791.1"/>
    </source>
</evidence>
<accession>A0A0F9U6A0</accession>
<organism evidence="1">
    <name type="scientific">marine sediment metagenome</name>
    <dbReference type="NCBI Taxonomy" id="412755"/>
    <lineage>
        <taxon>unclassified sequences</taxon>
        <taxon>metagenomes</taxon>
        <taxon>ecological metagenomes</taxon>
    </lineage>
</organism>